<sequence>MNNLSVYLRPFFCMLTKRRKAKCQKKTWEIKKNTPMILQRDDTTERR</sequence>
<accession>A0A2P2QZD3</accession>
<name>A0A2P2QZD3_RHIMU</name>
<organism evidence="1">
    <name type="scientific">Rhizophora mucronata</name>
    <name type="common">Asiatic mangrove</name>
    <dbReference type="NCBI Taxonomy" id="61149"/>
    <lineage>
        <taxon>Eukaryota</taxon>
        <taxon>Viridiplantae</taxon>
        <taxon>Streptophyta</taxon>
        <taxon>Embryophyta</taxon>
        <taxon>Tracheophyta</taxon>
        <taxon>Spermatophyta</taxon>
        <taxon>Magnoliopsida</taxon>
        <taxon>eudicotyledons</taxon>
        <taxon>Gunneridae</taxon>
        <taxon>Pentapetalae</taxon>
        <taxon>rosids</taxon>
        <taxon>fabids</taxon>
        <taxon>Malpighiales</taxon>
        <taxon>Rhizophoraceae</taxon>
        <taxon>Rhizophora</taxon>
    </lineage>
</organism>
<protein>
    <submittedName>
        <fullName evidence="1">Uncharacterized protein</fullName>
    </submittedName>
</protein>
<dbReference type="AlphaFoldDB" id="A0A2P2QZD3"/>
<reference evidence="1" key="1">
    <citation type="submission" date="2018-02" db="EMBL/GenBank/DDBJ databases">
        <title>Rhizophora mucronata_Transcriptome.</title>
        <authorList>
            <person name="Meera S.P."/>
            <person name="Sreeshan A."/>
            <person name="Augustine A."/>
        </authorList>
    </citation>
    <scope>NUCLEOTIDE SEQUENCE</scope>
    <source>
        <tissue evidence="1">Leaf</tissue>
    </source>
</reference>
<evidence type="ECO:0000313" key="1">
    <source>
        <dbReference type="EMBL" id="MBX72349.1"/>
    </source>
</evidence>
<proteinExistence type="predicted"/>
<dbReference type="EMBL" id="GGEC01091865">
    <property type="protein sequence ID" value="MBX72349.1"/>
    <property type="molecule type" value="Transcribed_RNA"/>
</dbReference>